<dbReference type="InterPro" id="IPR050191">
    <property type="entry name" value="ATP-dep_DNA_ligase"/>
</dbReference>
<protein>
    <recommendedName>
        <fullName evidence="2">DNA ligase (ATP)</fullName>
        <ecNumber evidence="2">6.5.1.1</ecNumber>
    </recommendedName>
</protein>
<evidence type="ECO:0000313" key="6">
    <source>
        <dbReference type="EMBL" id="MFC3966263.1"/>
    </source>
</evidence>
<gene>
    <name evidence="6" type="primary">ligD</name>
    <name evidence="6" type="ORF">ACFO0B_30115</name>
</gene>
<dbReference type="Pfam" id="PF01068">
    <property type="entry name" value="DNA_ligase_A_M"/>
    <property type="match status" value="1"/>
</dbReference>
<comment type="catalytic activity">
    <reaction evidence="4">
        <text>ATP + (deoxyribonucleotide)n-3'-hydroxyl + 5'-phospho-(deoxyribonucleotide)m = (deoxyribonucleotide)n+m + AMP + diphosphate.</text>
        <dbReference type="EC" id="6.5.1.1"/>
    </reaction>
</comment>
<feature type="domain" description="ATP-dependent DNA ligase family profile" evidence="5">
    <location>
        <begin position="114"/>
        <end position="229"/>
    </location>
</feature>
<keyword evidence="7" id="KW-1185">Reference proteome</keyword>
<dbReference type="Gene3D" id="2.40.50.140">
    <property type="entry name" value="Nucleic acid-binding proteins"/>
    <property type="match status" value="1"/>
</dbReference>
<name>A0ABV8E1Z2_9NOCA</name>
<evidence type="ECO:0000256" key="1">
    <source>
        <dbReference type="ARBA" id="ARBA00007572"/>
    </source>
</evidence>
<dbReference type="SUPFAM" id="SSF50249">
    <property type="entry name" value="Nucleic acid-binding proteins"/>
    <property type="match status" value="1"/>
</dbReference>
<sequence>MVANPAPMLAVSGRPPDDAARWAVEMKWDGVRAIVRIEAGNCRFTSRNARDISRSYPELGEALAALAPDVPLVLDGEIVAPDPATGAPSFGRLQHRMHVVTPTPGLLAAYPVEFIVFDVLELDGESLLGRPYTQRRDDLTTLGLAGELVPVPPFWTGVRPAALLEVAAQHHLEGIVCKRLDSTYQPGRRSPAWIKTPLRRSTEAIVAGWLPGSGRFTGTFGSLVLAAHDDSGRLVHIGNVGTGFTAAVRRTLQGRLDDLARDSVPLDRIPAPAAVPGVHWVEPVLVGDIEFREASSSGLRHPSWRGLRSDKAANEVQIPF</sequence>
<dbReference type="InterPro" id="IPR012309">
    <property type="entry name" value="DNA_ligase_ATP-dep_C"/>
</dbReference>
<comment type="similarity">
    <text evidence="1">Belongs to the ATP-dependent DNA ligase family.</text>
</comment>
<evidence type="ECO:0000256" key="4">
    <source>
        <dbReference type="ARBA" id="ARBA00034003"/>
    </source>
</evidence>
<reference evidence="7" key="1">
    <citation type="journal article" date="2019" name="Int. J. Syst. Evol. Microbiol.">
        <title>The Global Catalogue of Microorganisms (GCM) 10K type strain sequencing project: providing services to taxonomists for standard genome sequencing and annotation.</title>
        <authorList>
            <consortium name="The Broad Institute Genomics Platform"/>
            <consortium name="The Broad Institute Genome Sequencing Center for Infectious Disease"/>
            <person name="Wu L."/>
            <person name="Ma J."/>
        </authorList>
    </citation>
    <scope>NUCLEOTIDE SEQUENCE [LARGE SCALE GENOMIC DNA]</scope>
    <source>
        <strain evidence="7">CGMCC 4.7330</strain>
    </source>
</reference>
<dbReference type="EMBL" id="JBHSAX010000033">
    <property type="protein sequence ID" value="MFC3966263.1"/>
    <property type="molecule type" value="Genomic_DNA"/>
</dbReference>
<dbReference type="Gene3D" id="3.30.470.30">
    <property type="entry name" value="DNA ligase/mRNA capping enzyme"/>
    <property type="match status" value="1"/>
</dbReference>
<dbReference type="NCBIfam" id="TIGR02779">
    <property type="entry name" value="NHEJ_ligase_lig"/>
    <property type="match status" value="1"/>
</dbReference>
<organism evidence="6 7">
    <name type="scientific">Nocardia jiangsuensis</name>
    <dbReference type="NCBI Taxonomy" id="1691563"/>
    <lineage>
        <taxon>Bacteria</taxon>
        <taxon>Bacillati</taxon>
        <taxon>Actinomycetota</taxon>
        <taxon>Actinomycetes</taxon>
        <taxon>Mycobacteriales</taxon>
        <taxon>Nocardiaceae</taxon>
        <taxon>Nocardia</taxon>
    </lineage>
</organism>
<evidence type="ECO:0000256" key="2">
    <source>
        <dbReference type="ARBA" id="ARBA00012727"/>
    </source>
</evidence>
<dbReference type="Gene3D" id="3.30.1490.70">
    <property type="match status" value="1"/>
</dbReference>
<dbReference type="Pfam" id="PF04679">
    <property type="entry name" value="DNA_ligase_A_C"/>
    <property type="match status" value="1"/>
</dbReference>
<dbReference type="InterPro" id="IPR012340">
    <property type="entry name" value="NA-bd_OB-fold"/>
</dbReference>
<dbReference type="InterPro" id="IPR014146">
    <property type="entry name" value="LigD_ligase_dom"/>
</dbReference>
<dbReference type="CDD" id="cd07971">
    <property type="entry name" value="OBF_DNA_ligase_LigD"/>
    <property type="match status" value="1"/>
</dbReference>
<dbReference type="PROSITE" id="PS50160">
    <property type="entry name" value="DNA_LIGASE_A3"/>
    <property type="match status" value="1"/>
</dbReference>
<dbReference type="Proteomes" id="UP001595696">
    <property type="component" value="Unassembled WGS sequence"/>
</dbReference>
<dbReference type="EC" id="6.5.1.1" evidence="2"/>
<accession>A0ABV8E1Z2</accession>
<dbReference type="SUPFAM" id="SSF56091">
    <property type="entry name" value="DNA ligase/mRNA capping enzyme, catalytic domain"/>
    <property type="match status" value="1"/>
</dbReference>
<dbReference type="InterPro" id="IPR012310">
    <property type="entry name" value="DNA_ligase_ATP-dep_cent"/>
</dbReference>
<proteinExistence type="inferred from homology"/>
<dbReference type="CDD" id="cd07906">
    <property type="entry name" value="Adenylation_DNA_ligase_LigD_LigC"/>
    <property type="match status" value="1"/>
</dbReference>
<dbReference type="RefSeq" id="WP_378616820.1">
    <property type="nucleotide sequence ID" value="NZ_JBHSAX010000033.1"/>
</dbReference>
<dbReference type="GO" id="GO:0016874">
    <property type="term" value="F:ligase activity"/>
    <property type="evidence" value="ECO:0007669"/>
    <property type="project" value="UniProtKB-KW"/>
</dbReference>
<evidence type="ECO:0000259" key="5">
    <source>
        <dbReference type="PROSITE" id="PS50160"/>
    </source>
</evidence>
<dbReference type="PANTHER" id="PTHR45674">
    <property type="entry name" value="DNA LIGASE 1/3 FAMILY MEMBER"/>
    <property type="match status" value="1"/>
</dbReference>
<evidence type="ECO:0000313" key="7">
    <source>
        <dbReference type="Proteomes" id="UP001595696"/>
    </source>
</evidence>
<comment type="caution">
    <text evidence="6">The sequence shown here is derived from an EMBL/GenBank/DDBJ whole genome shotgun (WGS) entry which is preliminary data.</text>
</comment>
<dbReference type="PANTHER" id="PTHR45674:SF4">
    <property type="entry name" value="DNA LIGASE 1"/>
    <property type="match status" value="1"/>
</dbReference>
<keyword evidence="3 6" id="KW-0436">Ligase</keyword>
<evidence type="ECO:0000256" key="3">
    <source>
        <dbReference type="ARBA" id="ARBA00022598"/>
    </source>
</evidence>